<gene>
    <name evidence="1" type="ORF">OL599_25205</name>
</gene>
<proteinExistence type="predicted"/>
<dbReference type="RefSeq" id="WP_264716826.1">
    <property type="nucleotide sequence ID" value="NZ_JAPDNT010000057.1"/>
</dbReference>
<keyword evidence="2" id="KW-1185">Reference proteome</keyword>
<protein>
    <recommendedName>
        <fullName evidence="3">PepSY domain-containing protein</fullName>
    </recommendedName>
</protein>
<comment type="caution">
    <text evidence="1">The sequence shown here is derived from an EMBL/GenBank/DDBJ whole genome shotgun (WGS) entry which is preliminary data.</text>
</comment>
<reference evidence="1" key="1">
    <citation type="submission" date="2022-09" db="EMBL/GenBank/DDBJ databases">
        <title>Rhodovastum sp. nov. RN2-1 isolated from soil in Seongnam, South Korea.</title>
        <authorList>
            <person name="Le N.T."/>
        </authorList>
    </citation>
    <scope>NUCLEOTIDE SEQUENCE</scope>
    <source>
        <strain evidence="1">RN2-1</strain>
    </source>
</reference>
<evidence type="ECO:0008006" key="3">
    <source>
        <dbReference type="Google" id="ProtNLM"/>
    </source>
</evidence>
<evidence type="ECO:0000313" key="2">
    <source>
        <dbReference type="Proteomes" id="UP001165679"/>
    </source>
</evidence>
<sequence>MTASERTGKPISAKFEIEDGKLQLSIYTMSDGDYTEVVVAPDSGAVTSAKKITDDEDLEAANSQKAAMQKASTPLIAATEKAVAQNTGSRAVSVFPELKDGQPVAVITILRDGKFTTVPEKLN</sequence>
<dbReference type="EMBL" id="JAPDNT010000057">
    <property type="protein sequence ID" value="MCW3477851.1"/>
    <property type="molecule type" value="Genomic_DNA"/>
</dbReference>
<dbReference type="Proteomes" id="UP001165679">
    <property type="component" value="Unassembled WGS sequence"/>
</dbReference>
<accession>A0AA41YSD5</accession>
<reference evidence="1" key="2">
    <citation type="submission" date="2022-10" db="EMBL/GenBank/DDBJ databases">
        <authorList>
            <person name="Trinh H.N."/>
        </authorList>
    </citation>
    <scope>NUCLEOTIDE SEQUENCE</scope>
    <source>
        <strain evidence="1">RN2-1</strain>
    </source>
</reference>
<organism evidence="1 2">
    <name type="scientific">Limobrevibacterium gyesilva</name>
    <dbReference type="NCBI Taxonomy" id="2991712"/>
    <lineage>
        <taxon>Bacteria</taxon>
        <taxon>Pseudomonadati</taxon>
        <taxon>Pseudomonadota</taxon>
        <taxon>Alphaproteobacteria</taxon>
        <taxon>Acetobacterales</taxon>
        <taxon>Acetobacteraceae</taxon>
        <taxon>Limobrevibacterium</taxon>
    </lineage>
</organism>
<name>A0AA41YSD5_9PROT</name>
<evidence type="ECO:0000313" key="1">
    <source>
        <dbReference type="EMBL" id="MCW3477851.1"/>
    </source>
</evidence>
<dbReference type="AlphaFoldDB" id="A0AA41YSD5"/>